<evidence type="ECO:0000256" key="1">
    <source>
        <dbReference type="SAM" id="MobiDB-lite"/>
    </source>
</evidence>
<feature type="signal peptide" evidence="2">
    <location>
        <begin position="1"/>
        <end position="24"/>
    </location>
</feature>
<dbReference type="KEGG" id="dalk:DSCA_52440"/>
<feature type="region of interest" description="Disordered" evidence="1">
    <location>
        <begin position="39"/>
        <end position="68"/>
    </location>
</feature>
<accession>A0A5K7YYB6</accession>
<dbReference type="RefSeq" id="WP_174783999.1">
    <property type="nucleotide sequence ID" value="NZ_AP021874.1"/>
</dbReference>
<gene>
    <name evidence="3" type="ORF">DSCA_52440</name>
</gene>
<feature type="compositionally biased region" description="Gly residues" evidence="1">
    <location>
        <begin position="43"/>
        <end position="68"/>
    </location>
</feature>
<proteinExistence type="predicted"/>
<keyword evidence="2" id="KW-0732">Signal</keyword>
<protein>
    <submittedName>
        <fullName evidence="3">Uncharacterized protein</fullName>
    </submittedName>
</protein>
<keyword evidence="4" id="KW-1185">Reference proteome</keyword>
<sequence length="68" mass="6523">MLKNMFKIGCLVLAAGLVSAPAWSSDNADLSPDHLLILANNGNGPGDGTGNGGDGPGDGTGNGPGDCG</sequence>
<feature type="chain" id="PRO_5024384008" evidence="2">
    <location>
        <begin position="25"/>
        <end position="68"/>
    </location>
</feature>
<evidence type="ECO:0000313" key="4">
    <source>
        <dbReference type="Proteomes" id="UP000427906"/>
    </source>
</evidence>
<dbReference type="AlphaFoldDB" id="A0A5K7YYB6"/>
<name>A0A5K7YYB6_9BACT</name>
<evidence type="ECO:0000256" key="2">
    <source>
        <dbReference type="SAM" id="SignalP"/>
    </source>
</evidence>
<evidence type="ECO:0000313" key="3">
    <source>
        <dbReference type="EMBL" id="BBO71314.1"/>
    </source>
</evidence>
<organism evidence="3 4">
    <name type="scientific">Desulfosarcina alkanivorans</name>
    <dbReference type="NCBI Taxonomy" id="571177"/>
    <lineage>
        <taxon>Bacteria</taxon>
        <taxon>Pseudomonadati</taxon>
        <taxon>Thermodesulfobacteriota</taxon>
        <taxon>Desulfobacteria</taxon>
        <taxon>Desulfobacterales</taxon>
        <taxon>Desulfosarcinaceae</taxon>
        <taxon>Desulfosarcina</taxon>
    </lineage>
</organism>
<dbReference type="Proteomes" id="UP000427906">
    <property type="component" value="Chromosome"/>
</dbReference>
<reference evidence="3 4" key="1">
    <citation type="submission" date="2019-11" db="EMBL/GenBank/DDBJ databases">
        <title>Comparative genomics of hydrocarbon-degrading Desulfosarcina strains.</title>
        <authorList>
            <person name="Watanabe M."/>
            <person name="Kojima H."/>
            <person name="Fukui M."/>
        </authorList>
    </citation>
    <scope>NUCLEOTIDE SEQUENCE [LARGE SCALE GENOMIC DNA]</scope>
    <source>
        <strain evidence="3 4">PL12</strain>
    </source>
</reference>
<dbReference type="EMBL" id="AP021874">
    <property type="protein sequence ID" value="BBO71314.1"/>
    <property type="molecule type" value="Genomic_DNA"/>
</dbReference>